<dbReference type="Proteomes" id="UP001054945">
    <property type="component" value="Unassembled WGS sequence"/>
</dbReference>
<reference evidence="1 2" key="1">
    <citation type="submission" date="2021-06" db="EMBL/GenBank/DDBJ databases">
        <title>Caerostris extrusa draft genome.</title>
        <authorList>
            <person name="Kono N."/>
            <person name="Arakawa K."/>
        </authorList>
    </citation>
    <scope>NUCLEOTIDE SEQUENCE [LARGE SCALE GENOMIC DNA]</scope>
</reference>
<dbReference type="AlphaFoldDB" id="A0AAV4YGC6"/>
<organism evidence="1 2">
    <name type="scientific">Caerostris extrusa</name>
    <name type="common">Bark spider</name>
    <name type="synonym">Caerostris bankana</name>
    <dbReference type="NCBI Taxonomy" id="172846"/>
    <lineage>
        <taxon>Eukaryota</taxon>
        <taxon>Metazoa</taxon>
        <taxon>Ecdysozoa</taxon>
        <taxon>Arthropoda</taxon>
        <taxon>Chelicerata</taxon>
        <taxon>Arachnida</taxon>
        <taxon>Araneae</taxon>
        <taxon>Araneomorphae</taxon>
        <taxon>Entelegynae</taxon>
        <taxon>Araneoidea</taxon>
        <taxon>Araneidae</taxon>
        <taxon>Caerostris</taxon>
    </lineage>
</organism>
<keyword evidence="2" id="KW-1185">Reference proteome</keyword>
<gene>
    <name evidence="1" type="ORF">CEXT_544831</name>
</gene>
<name>A0AAV4YGC6_CAEEX</name>
<proteinExistence type="predicted"/>
<comment type="caution">
    <text evidence="1">The sequence shown here is derived from an EMBL/GenBank/DDBJ whole genome shotgun (WGS) entry which is preliminary data.</text>
</comment>
<sequence>MKKLQQNPSSKPFIVLRTPRIMAVNSGCPSDNDALWMMQPTKISGRGISRLDKLGCDGKMLSVLFSDLVKMRNESLTTFSQ</sequence>
<accession>A0AAV4YGC6</accession>
<evidence type="ECO:0000313" key="1">
    <source>
        <dbReference type="EMBL" id="GIZ05334.1"/>
    </source>
</evidence>
<evidence type="ECO:0000313" key="2">
    <source>
        <dbReference type="Proteomes" id="UP001054945"/>
    </source>
</evidence>
<dbReference type="EMBL" id="BPLR01019286">
    <property type="protein sequence ID" value="GIZ05334.1"/>
    <property type="molecule type" value="Genomic_DNA"/>
</dbReference>
<protein>
    <submittedName>
        <fullName evidence="1">Uncharacterized protein</fullName>
    </submittedName>
</protein>